<keyword evidence="1" id="KW-0472">Membrane</keyword>
<dbReference type="OrthoDB" id="4017294at2"/>
<dbReference type="EMBL" id="FNSQ01000005">
    <property type="protein sequence ID" value="SEC25051.1"/>
    <property type="molecule type" value="Genomic_DNA"/>
</dbReference>
<evidence type="ECO:0000313" key="3">
    <source>
        <dbReference type="Proteomes" id="UP000183750"/>
    </source>
</evidence>
<feature type="transmembrane region" description="Helical" evidence="1">
    <location>
        <begin position="31"/>
        <end position="53"/>
    </location>
</feature>
<gene>
    <name evidence="2" type="ORF">SAMN04489807_3248</name>
</gene>
<protein>
    <submittedName>
        <fullName evidence="2">Uncharacterized protein</fullName>
    </submittedName>
</protein>
<keyword evidence="3" id="KW-1185">Reference proteome</keyword>
<proteinExistence type="predicted"/>
<keyword evidence="1" id="KW-1133">Transmembrane helix</keyword>
<evidence type="ECO:0000256" key="1">
    <source>
        <dbReference type="SAM" id="Phobius"/>
    </source>
</evidence>
<evidence type="ECO:0000313" key="2">
    <source>
        <dbReference type="EMBL" id="SEC25051.1"/>
    </source>
</evidence>
<name>A0A1H4QZY7_9MICO</name>
<organism evidence="2 3">
    <name type="scientific">Microbacterium hydrocarbonoxydans</name>
    <dbReference type="NCBI Taxonomy" id="273678"/>
    <lineage>
        <taxon>Bacteria</taxon>
        <taxon>Bacillati</taxon>
        <taxon>Actinomycetota</taxon>
        <taxon>Actinomycetes</taxon>
        <taxon>Micrococcales</taxon>
        <taxon>Microbacteriaceae</taxon>
        <taxon>Microbacterium</taxon>
    </lineage>
</organism>
<dbReference type="AlphaFoldDB" id="A0A1H4QZY7"/>
<dbReference type="Proteomes" id="UP000183750">
    <property type="component" value="Unassembled WGS sequence"/>
</dbReference>
<reference evidence="3" key="1">
    <citation type="submission" date="2016-10" db="EMBL/GenBank/DDBJ databases">
        <authorList>
            <person name="Varghese N."/>
            <person name="Submissions S."/>
        </authorList>
    </citation>
    <scope>NUCLEOTIDE SEQUENCE [LARGE SCALE GENOMIC DNA]</scope>
    <source>
        <strain evidence="3">DSM 16089</strain>
    </source>
</reference>
<keyword evidence="1" id="KW-0812">Transmembrane</keyword>
<feature type="transmembrane region" description="Helical" evidence="1">
    <location>
        <begin position="65"/>
        <end position="89"/>
    </location>
</feature>
<dbReference type="RefSeq" id="WP_074731923.1">
    <property type="nucleotide sequence ID" value="NZ_FNSQ01000005.1"/>
</dbReference>
<accession>A0A1H4QZY7</accession>
<sequence>MTPSLQLARFLSVFLIRRVLRRGALRTASARWTVAVAALVAFVGFCLFGVVIVRQLISEPEQLFPLLRVVGVSTPVWVLSAFTVVRVLFMKSSELVELTFSFP</sequence>